<accession>A0A0F9PEU8</accession>
<name>A0A0F9PEU8_9ZZZZ</name>
<protein>
    <submittedName>
        <fullName evidence="1">Uncharacterized protein</fullName>
    </submittedName>
</protein>
<gene>
    <name evidence="1" type="ORF">LCGC14_0909290</name>
</gene>
<sequence length="63" mass="6803">MTNFIGQAGGCAFLDNIDWTGKDILNGLVQRETILRVAGGTGIVVVESVRADLLEHLLEHLDP</sequence>
<evidence type="ECO:0000313" key="1">
    <source>
        <dbReference type="EMBL" id="KKN23007.1"/>
    </source>
</evidence>
<dbReference type="EMBL" id="LAZR01003012">
    <property type="protein sequence ID" value="KKN23007.1"/>
    <property type="molecule type" value="Genomic_DNA"/>
</dbReference>
<proteinExistence type="predicted"/>
<reference evidence="1" key="1">
    <citation type="journal article" date="2015" name="Nature">
        <title>Complex archaea that bridge the gap between prokaryotes and eukaryotes.</title>
        <authorList>
            <person name="Spang A."/>
            <person name="Saw J.H."/>
            <person name="Jorgensen S.L."/>
            <person name="Zaremba-Niedzwiedzka K."/>
            <person name="Martijn J."/>
            <person name="Lind A.E."/>
            <person name="van Eijk R."/>
            <person name="Schleper C."/>
            <person name="Guy L."/>
            <person name="Ettema T.J."/>
        </authorList>
    </citation>
    <scope>NUCLEOTIDE SEQUENCE</scope>
</reference>
<comment type="caution">
    <text evidence="1">The sequence shown here is derived from an EMBL/GenBank/DDBJ whole genome shotgun (WGS) entry which is preliminary data.</text>
</comment>
<dbReference type="AlphaFoldDB" id="A0A0F9PEU8"/>
<organism evidence="1">
    <name type="scientific">marine sediment metagenome</name>
    <dbReference type="NCBI Taxonomy" id="412755"/>
    <lineage>
        <taxon>unclassified sequences</taxon>
        <taxon>metagenomes</taxon>
        <taxon>ecological metagenomes</taxon>
    </lineage>
</organism>